<keyword evidence="4" id="KW-1185">Reference proteome</keyword>
<sequence>MLILNPLDGGYSNCCDKCMRDFSQQVSSTHLCHHCNKSFCSVHSNYHMKYFPYHYLTLVKRDNDKSDSTSSTMEETASSSLDSDSSSEDEQRPSRKFAFNEEYSMLHLQILSHKQQQQRIRSQFEDLKDDLKRWEQVHFRKFCNLSDEFEDIEKHRLELKLESQRIFVSLRKALYEREDEVSQNIDKICNEQKEMVMKISSLKNNLRIIMAEIEMMNSDESNYEKMERKLQQLNATIDSLKLQCQSQVSNGIQNYHLRYLPILQEIEQDIHRLCHLQKIN</sequence>
<dbReference type="Proteomes" id="UP000816034">
    <property type="component" value="Unassembled WGS sequence"/>
</dbReference>
<feature type="region of interest" description="Disordered" evidence="2">
    <location>
        <begin position="64"/>
        <end position="94"/>
    </location>
</feature>
<dbReference type="RefSeq" id="XP_044549874.1">
    <property type="nucleotide sequence ID" value="XM_044692514.1"/>
</dbReference>
<dbReference type="InterPro" id="IPR011011">
    <property type="entry name" value="Znf_FYVE_PHD"/>
</dbReference>
<protein>
    <submittedName>
        <fullName evidence="3">Uncharacterized protein</fullName>
    </submittedName>
</protein>
<reference evidence="3 4" key="1">
    <citation type="journal article" date="2018" name="BMC Genomics">
        <title>The genome of Naegleria lovaniensis, the basis for a comparative approach to unravel pathogenicity factors of the human pathogenic amoeba N. fowleri.</title>
        <authorList>
            <person name="Liechti N."/>
            <person name="Schurch N."/>
            <person name="Bruggmann R."/>
            <person name="Wittwer M."/>
        </authorList>
    </citation>
    <scope>NUCLEOTIDE SEQUENCE [LARGE SCALE GENOMIC DNA]</scope>
    <source>
        <strain evidence="3 4">ATCC 30569</strain>
    </source>
</reference>
<proteinExistence type="predicted"/>
<dbReference type="GeneID" id="68095485"/>
<dbReference type="EMBL" id="PYSW02000017">
    <property type="protein sequence ID" value="KAG2385881.1"/>
    <property type="molecule type" value="Genomic_DNA"/>
</dbReference>
<accession>A0AA88GU72</accession>
<evidence type="ECO:0000256" key="2">
    <source>
        <dbReference type="SAM" id="MobiDB-lite"/>
    </source>
</evidence>
<evidence type="ECO:0000313" key="4">
    <source>
        <dbReference type="Proteomes" id="UP000816034"/>
    </source>
</evidence>
<comment type="caution">
    <text evidence="3">The sequence shown here is derived from an EMBL/GenBank/DDBJ whole genome shotgun (WGS) entry which is preliminary data.</text>
</comment>
<evidence type="ECO:0000256" key="1">
    <source>
        <dbReference type="SAM" id="Coils"/>
    </source>
</evidence>
<organism evidence="3 4">
    <name type="scientific">Naegleria lovaniensis</name>
    <name type="common">Amoeba</name>
    <dbReference type="NCBI Taxonomy" id="51637"/>
    <lineage>
        <taxon>Eukaryota</taxon>
        <taxon>Discoba</taxon>
        <taxon>Heterolobosea</taxon>
        <taxon>Tetramitia</taxon>
        <taxon>Eutetramitia</taxon>
        <taxon>Vahlkampfiidae</taxon>
        <taxon>Naegleria</taxon>
    </lineage>
</organism>
<dbReference type="SUPFAM" id="SSF57903">
    <property type="entry name" value="FYVE/PHD zinc finger"/>
    <property type="match status" value="1"/>
</dbReference>
<keyword evidence="1" id="KW-0175">Coiled coil</keyword>
<feature type="coiled-coil region" evidence="1">
    <location>
        <begin position="216"/>
        <end position="250"/>
    </location>
</feature>
<feature type="compositionally biased region" description="Low complexity" evidence="2">
    <location>
        <begin position="68"/>
        <end position="84"/>
    </location>
</feature>
<name>A0AA88GU72_NAELO</name>
<gene>
    <name evidence="3" type="ORF">C9374_003030</name>
</gene>
<dbReference type="AlphaFoldDB" id="A0AA88GU72"/>
<evidence type="ECO:0000313" key="3">
    <source>
        <dbReference type="EMBL" id="KAG2385881.1"/>
    </source>
</evidence>